<protein>
    <recommendedName>
        <fullName evidence="1">DUF8094 domain-containing protein</fullName>
    </recommendedName>
</protein>
<sequence>MRGLVEGLGRARGRRRLAAVAAVAALTLAASGCVTVHGERAVVPTATTDEAERALAEFTTAYNAADWAYDPSLDAHRVTGSLGAINQAGLKARSVTHPDGNPDHRPLELSDVRWAIPKKAGWPRWFVADADSNLDTDRGAGDNRWVLLFVREGSDRMWEAAHLAVLAPGDVPAFRRDADGWAEAAPADGASLAAAPADLSREYAAYLKTGEPKVFAAGPHTSGLRENRTRIANRPGLALQFADQALDSGPFAPVGLVTEDGGALVFFSSRFFERRTAAQGYRPKVTPAEKPLLSGDVRNTLTKEWVAGLTARVAPAGAEGDRVRVVNRMQGVTALKGS</sequence>
<feature type="domain" description="DUF8094" evidence="1">
    <location>
        <begin position="42"/>
        <end position="336"/>
    </location>
</feature>
<evidence type="ECO:0000259" key="1">
    <source>
        <dbReference type="Pfam" id="PF26366"/>
    </source>
</evidence>
<keyword evidence="3" id="KW-1185">Reference proteome</keyword>
<dbReference type="STRING" id="936756.ATE80_19510"/>
<evidence type="ECO:0000313" key="2">
    <source>
        <dbReference type="EMBL" id="KUH37220.1"/>
    </source>
</evidence>
<organism evidence="2 3">
    <name type="scientific">Streptomyces kanasensis</name>
    <dbReference type="NCBI Taxonomy" id="936756"/>
    <lineage>
        <taxon>Bacteria</taxon>
        <taxon>Bacillati</taxon>
        <taxon>Actinomycetota</taxon>
        <taxon>Actinomycetes</taxon>
        <taxon>Kitasatosporales</taxon>
        <taxon>Streptomycetaceae</taxon>
        <taxon>Streptomyces</taxon>
    </lineage>
</organism>
<dbReference type="PROSITE" id="PS51257">
    <property type="entry name" value="PROKAR_LIPOPROTEIN"/>
    <property type="match status" value="1"/>
</dbReference>
<dbReference type="InterPro" id="IPR058407">
    <property type="entry name" value="DUF8094"/>
</dbReference>
<proteinExistence type="predicted"/>
<comment type="caution">
    <text evidence="2">The sequence shown here is derived from an EMBL/GenBank/DDBJ whole genome shotgun (WGS) entry which is preliminary data.</text>
</comment>
<gene>
    <name evidence="2" type="ORF">ATE80_19510</name>
</gene>
<dbReference type="Pfam" id="PF26366">
    <property type="entry name" value="DUF8094"/>
    <property type="match status" value="1"/>
</dbReference>
<dbReference type="Proteomes" id="UP000054011">
    <property type="component" value="Unassembled WGS sequence"/>
</dbReference>
<dbReference type="EMBL" id="LNSV01000052">
    <property type="protein sequence ID" value="KUH37220.1"/>
    <property type="molecule type" value="Genomic_DNA"/>
</dbReference>
<reference evidence="2 3" key="1">
    <citation type="submission" date="2015-11" db="EMBL/GenBank/DDBJ databases">
        <title>Genome-wide analysis reveals the secondary metabolome in Streptomyces kanasensis ZX01.</title>
        <authorList>
            <person name="Zhang G."/>
            <person name="Han L."/>
            <person name="Feng J."/>
            <person name="Zhang X."/>
        </authorList>
    </citation>
    <scope>NUCLEOTIDE SEQUENCE [LARGE SCALE GENOMIC DNA]</scope>
    <source>
        <strain evidence="2 3">ZX01</strain>
    </source>
</reference>
<evidence type="ECO:0000313" key="3">
    <source>
        <dbReference type="Proteomes" id="UP000054011"/>
    </source>
</evidence>
<name>A0A117IVF2_9ACTN</name>
<accession>A0A117IVF2</accession>
<dbReference type="AlphaFoldDB" id="A0A117IVF2"/>